<dbReference type="InterPro" id="IPR047139">
    <property type="entry name" value="ANKZ1/VMS1"/>
</dbReference>
<evidence type="ECO:0000313" key="12">
    <source>
        <dbReference type="Proteomes" id="UP000238157"/>
    </source>
</evidence>
<evidence type="ECO:0000256" key="3">
    <source>
        <dbReference type="ARBA" id="ARBA00022490"/>
    </source>
</evidence>
<evidence type="ECO:0000256" key="2">
    <source>
        <dbReference type="ARBA" id="ARBA00009262"/>
    </source>
</evidence>
<evidence type="ECO:0000256" key="6">
    <source>
        <dbReference type="ARBA" id="ARBA00022759"/>
    </source>
</evidence>
<reference evidence="11 12" key="1">
    <citation type="submission" date="2018-03" db="EMBL/GenBank/DDBJ databases">
        <title>Genomic Encyclopedia of Archaeal and Bacterial Type Strains, Phase II (KMG-II): from individual species to whole genera.</title>
        <authorList>
            <person name="Goeker M."/>
        </authorList>
    </citation>
    <scope>NUCLEOTIDE SEQUENCE [LARGE SCALE GENOMIC DNA]</scope>
    <source>
        <strain evidence="11 12">DSM 27929</strain>
    </source>
</reference>
<dbReference type="GO" id="GO:0005737">
    <property type="term" value="C:cytoplasm"/>
    <property type="evidence" value="ECO:0007669"/>
    <property type="project" value="UniProtKB-SubCell"/>
</dbReference>
<proteinExistence type="inferred from homology"/>
<evidence type="ECO:0000256" key="1">
    <source>
        <dbReference type="ARBA" id="ARBA00004496"/>
    </source>
</evidence>
<keyword evidence="4" id="KW-0540">Nuclease</keyword>
<evidence type="ECO:0000256" key="8">
    <source>
        <dbReference type="ARBA" id="ARBA00023043"/>
    </source>
</evidence>
<keyword evidence="7" id="KW-0378">Hydrolase</keyword>
<sequence>MKNVLLDFEKTTHVFNTLLNSGLHLEKNLKKRKLTFKNSEEENVASLRLSLNIDLDENGQKLRELEFVNYVLILIRSGQASLGLFENGELSDHKVFRAYMVRKKQGKSQIKYLKTKGKSRAGSRVRLAETLEFFDEINLRLNKYFSEFRIDSIGLSCATTLIPYFYGGKEVTPFEKNDKRIFKIPMHTSTPTFEALLKIREFMSKTEFELISEEYVSSFKPLFTNDLNNFIEKEDEDW</sequence>
<comment type="caution">
    <text evidence="11">The sequence shown here is derived from an EMBL/GenBank/DDBJ whole genome shotgun (WGS) entry which is preliminary data.</text>
</comment>
<gene>
    <name evidence="11" type="ORF">CLW00_101118</name>
</gene>
<dbReference type="AlphaFoldDB" id="A0A2T0WUV8"/>
<evidence type="ECO:0000313" key="11">
    <source>
        <dbReference type="EMBL" id="PRY90459.1"/>
    </source>
</evidence>
<dbReference type="GO" id="GO:0016787">
    <property type="term" value="F:hydrolase activity"/>
    <property type="evidence" value="ECO:0007669"/>
    <property type="project" value="UniProtKB-KW"/>
</dbReference>
<feature type="domain" description="VLRF1" evidence="10">
    <location>
        <begin position="66"/>
        <end position="206"/>
    </location>
</feature>
<keyword evidence="3" id="KW-0963">Cytoplasm</keyword>
<dbReference type="Proteomes" id="UP000238157">
    <property type="component" value="Unassembled WGS sequence"/>
</dbReference>
<protein>
    <recommendedName>
        <fullName evidence="10">VLRF1 domain-containing protein</fullName>
    </recommendedName>
</protein>
<evidence type="ECO:0000256" key="9">
    <source>
        <dbReference type="ARBA" id="ARBA00023054"/>
    </source>
</evidence>
<dbReference type="PANTHER" id="PTHR16036:SF2">
    <property type="entry name" value="TRNA ENDONUCLEASE ANKZF1"/>
    <property type="match status" value="1"/>
</dbReference>
<dbReference type="EMBL" id="PVTR01000001">
    <property type="protein sequence ID" value="PRY90459.1"/>
    <property type="molecule type" value="Genomic_DNA"/>
</dbReference>
<keyword evidence="5" id="KW-0677">Repeat</keyword>
<dbReference type="InterPro" id="IPR041175">
    <property type="entry name" value="VLRF1/Vms1"/>
</dbReference>
<organism evidence="11 12">
    <name type="scientific">Mongoliibacter ruber</name>
    <dbReference type="NCBI Taxonomy" id="1750599"/>
    <lineage>
        <taxon>Bacteria</taxon>
        <taxon>Pseudomonadati</taxon>
        <taxon>Bacteroidota</taxon>
        <taxon>Cytophagia</taxon>
        <taxon>Cytophagales</taxon>
        <taxon>Cyclobacteriaceae</taxon>
        <taxon>Mongoliibacter</taxon>
    </lineage>
</organism>
<dbReference type="GO" id="GO:0036503">
    <property type="term" value="P:ERAD pathway"/>
    <property type="evidence" value="ECO:0007669"/>
    <property type="project" value="TreeGrafter"/>
</dbReference>
<keyword evidence="12" id="KW-1185">Reference proteome</keyword>
<dbReference type="Pfam" id="PF18826">
    <property type="entry name" value="bVLRF1"/>
    <property type="match status" value="1"/>
</dbReference>
<accession>A0A2T0WUV8</accession>
<name>A0A2T0WUV8_9BACT</name>
<keyword evidence="9" id="KW-0175">Coiled coil</keyword>
<dbReference type="RefSeq" id="WP_170073152.1">
    <property type="nucleotide sequence ID" value="NZ_PVTR01000001.1"/>
</dbReference>
<dbReference type="GO" id="GO:0004519">
    <property type="term" value="F:endonuclease activity"/>
    <property type="evidence" value="ECO:0007669"/>
    <property type="project" value="UniProtKB-KW"/>
</dbReference>
<dbReference type="PANTHER" id="PTHR16036">
    <property type="entry name" value="ANKYRIN REPEAT AND ZINC FINGER DOMAIN-CONTAINING PROTEIN 1"/>
    <property type="match status" value="1"/>
</dbReference>
<evidence type="ECO:0000256" key="4">
    <source>
        <dbReference type="ARBA" id="ARBA00022722"/>
    </source>
</evidence>
<evidence type="ECO:0000259" key="10">
    <source>
        <dbReference type="PROSITE" id="PS52044"/>
    </source>
</evidence>
<comment type="similarity">
    <text evidence="2">Belongs to the ANKZF1/VMS1 family.</text>
</comment>
<keyword evidence="6" id="KW-0255">Endonuclease</keyword>
<dbReference type="PROSITE" id="PS52044">
    <property type="entry name" value="VLRF1"/>
    <property type="match status" value="1"/>
</dbReference>
<keyword evidence="8" id="KW-0040">ANK repeat</keyword>
<evidence type="ECO:0000256" key="7">
    <source>
        <dbReference type="ARBA" id="ARBA00022801"/>
    </source>
</evidence>
<evidence type="ECO:0000256" key="5">
    <source>
        <dbReference type="ARBA" id="ARBA00022737"/>
    </source>
</evidence>
<comment type="subcellular location">
    <subcellularLocation>
        <location evidence="1">Cytoplasm</location>
    </subcellularLocation>
</comment>